<evidence type="ECO:0000256" key="3">
    <source>
        <dbReference type="ARBA" id="ARBA00022989"/>
    </source>
</evidence>
<dbReference type="AlphaFoldDB" id="A0AA36MPW0"/>
<dbReference type="InterPro" id="IPR013057">
    <property type="entry name" value="AA_transpt_TM"/>
</dbReference>
<dbReference type="Proteomes" id="UP001178507">
    <property type="component" value="Unassembled WGS sequence"/>
</dbReference>
<evidence type="ECO:0000256" key="1">
    <source>
        <dbReference type="ARBA" id="ARBA00004141"/>
    </source>
</evidence>
<feature type="transmembrane region" description="Helical" evidence="6">
    <location>
        <begin position="244"/>
        <end position="269"/>
    </location>
</feature>
<dbReference type="PANTHER" id="PTHR22950:SF702">
    <property type="entry name" value="AMINO ACID TRANSPORTER PROTEIN"/>
    <property type="match status" value="1"/>
</dbReference>
<feature type="transmembrane region" description="Helical" evidence="6">
    <location>
        <begin position="206"/>
        <end position="224"/>
    </location>
</feature>
<accession>A0AA36MPW0</accession>
<feature type="region of interest" description="Disordered" evidence="5">
    <location>
        <begin position="1"/>
        <end position="22"/>
    </location>
</feature>
<dbReference type="EMBL" id="CAUJNA010000291">
    <property type="protein sequence ID" value="CAJ1374957.1"/>
    <property type="molecule type" value="Genomic_DNA"/>
</dbReference>
<evidence type="ECO:0000259" key="7">
    <source>
        <dbReference type="Pfam" id="PF01490"/>
    </source>
</evidence>
<comment type="caution">
    <text evidence="8">The sequence shown here is derived from an EMBL/GenBank/DDBJ whole genome shotgun (WGS) entry which is preliminary data.</text>
</comment>
<feature type="transmembrane region" description="Helical" evidence="6">
    <location>
        <begin position="386"/>
        <end position="404"/>
    </location>
</feature>
<feature type="domain" description="Amino acid transporter transmembrane" evidence="7">
    <location>
        <begin position="53"/>
        <end position="462"/>
    </location>
</feature>
<keyword evidence="9" id="KW-1185">Reference proteome</keyword>
<feature type="transmembrane region" description="Helical" evidence="6">
    <location>
        <begin position="410"/>
        <end position="433"/>
    </location>
</feature>
<evidence type="ECO:0000313" key="9">
    <source>
        <dbReference type="Proteomes" id="UP001178507"/>
    </source>
</evidence>
<evidence type="ECO:0000256" key="5">
    <source>
        <dbReference type="SAM" id="MobiDB-lite"/>
    </source>
</evidence>
<keyword evidence="3 6" id="KW-1133">Transmembrane helix</keyword>
<evidence type="ECO:0000256" key="4">
    <source>
        <dbReference type="ARBA" id="ARBA00023136"/>
    </source>
</evidence>
<keyword evidence="4 6" id="KW-0472">Membrane</keyword>
<feature type="transmembrane region" description="Helical" evidence="6">
    <location>
        <begin position="281"/>
        <end position="302"/>
    </location>
</feature>
<evidence type="ECO:0000256" key="2">
    <source>
        <dbReference type="ARBA" id="ARBA00022692"/>
    </source>
</evidence>
<reference evidence="8" key="1">
    <citation type="submission" date="2023-08" db="EMBL/GenBank/DDBJ databases">
        <authorList>
            <person name="Chen Y."/>
            <person name="Shah S."/>
            <person name="Dougan E. K."/>
            <person name="Thang M."/>
            <person name="Chan C."/>
        </authorList>
    </citation>
    <scope>NUCLEOTIDE SEQUENCE</scope>
</reference>
<evidence type="ECO:0000313" key="8">
    <source>
        <dbReference type="EMBL" id="CAJ1374957.1"/>
    </source>
</evidence>
<keyword evidence="2 6" id="KW-0812">Transmembrane</keyword>
<comment type="subcellular location">
    <subcellularLocation>
        <location evidence="1">Membrane</location>
        <topology evidence="1">Multi-pass membrane protein</topology>
    </subcellularLocation>
</comment>
<proteinExistence type="predicted"/>
<dbReference type="PANTHER" id="PTHR22950">
    <property type="entry name" value="AMINO ACID TRANSPORTER"/>
    <property type="match status" value="1"/>
</dbReference>
<sequence length="505" mass="53261">MPPAHFELDARPEHPAPSEQHGSLALQSDGSFVSLLEVSQDVPALSFGALFGAYANLANTVLGAGTLAVPVALSSAGLVSYELIVCCVVALNLTTVQWLVEVADSLPKDMPRNYEGIARHYLGRFAAHVISCVFIVGGLALGISYMLFVSKSLAPVVAGLMSSSGTASEEEEAFLAEVIMWSLGLLVVLPLGLLRDISKLKFTSGIAIVTLIYAASFIIFRNAASLAEEPKVGEGFELVKLQSSFFVSLAMTTSNFSCHISAIPIYESLGPNKSPRLMRRAVLGSLATAALLYQAVGITSYLRFGELGSDQGNILEVVMQSTNRLSSPLEFAFGCLASAGVAFNLVFSMPVVMWALRSACLSYSRAARSLLCARAASEADTAEPSAAEWSVATGLLMLAILVLATKVPDIRVVMSIGGSVGGTFIAFMYPALFRLYVVKAKSRVCQAANWPELGVVALSVAYGVLSLSSALEAAFQLEEPEPPDATTSTTSTPPEAAKALLRLLG</sequence>
<gene>
    <name evidence="8" type="ORF">EVOR1521_LOCUS4364</name>
</gene>
<protein>
    <recommendedName>
        <fullName evidence="7">Amino acid transporter transmembrane domain-containing protein</fullName>
    </recommendedName>
</protein>
<feature type="transmembrane region" description="Helical" evidence="6">
    <location>
        <begin position="121"/>
        <end position="148"/>
    </location>
</feature>
<dbReference type="GO" id="GO:0016020">
    <property type="term" value="C:membrane"/>
    <property type="evidence" value="ECO:0007669"/>
    <property type="project" value="UniProtKB-SubCell"/>
</dbReference>
<name>A0AA36MPW0_9DINO</name>
<dbReference type="Pfam" id="PF01490">
    <property type="entry name" value="Aa_trans"/>
    <property type="match status" value="1"/>
</dbReference>
<feature type="transmembrane region" description="Helical" evidence="6">
    <location>
        <begin position="173"/>
        <end position="194"/>
    </location>
</feature>
<feature type="transmembrane region" description="Helical" evidence="6">
    <location>
        <begin position="331"/>
        <end position="356"/>
    </location>
</feature>
<dbReference type="GO" id="GO:0015179">
    <property type="term" value="F:L-amino acid transmembrane transporter activity"/>
    <property type="evidence" value="ECO:0007669"/>
    <property type="project" value="TreeGrafter"/>
</dbReference>
<feature type="compositionally biased region" description="Basic and acidic residues" evidence="5">
    <location>
        <begin position="1"/>
        <end position="16"/>
    </location>
</feature>
<feature type="transmembrane region" description="Helical" evidence="6">
    <location>
        <begin position="78"/>
        <end position="100"/>
    </location>
</feature>
<evidence type="ECO:0000256" key="6">
    <source>
        <dbReference type="SAM" id="Phobius"/>
    </source>
</evidence>
<organism evidence="8 9">
    <name type="scientific">Effrenium voratum</name>
    <dbReference type="NCBI Taxonomy" id="2562239"/>
    <lineage>
        <taxon>Eukaryota</taxon>
        <taxon>Sar</taxon>
        <taxon>Alveolata</taxon>
        <taxon>Dinophyceae</taxon>
        <taxon>Suessiales</taxon>
        <taxon>Symbiodiniaceae</taxon>
        <taxon>Effrenium</taxon>
    </lineage>
</organism>